<reference evidence="1 2" key="1">
    <citation type="journal article" date="2018" name="Front. Plant Sci.">
        <title>Red Clover (Trifolium pratense) and Zigzag Clover (T. medium) - A Picture of Genomic Similarities and Differences.</title>
        <authorList>
            <person name="Dluhosova J."/>
            <person name="Istvanek J."/>
            <person name="Nedelnik J."/>
            <person name="Repkova J."/>
        </authorList>
    </citation>
    <scope>NUCLEOTIDE SEQUENCE [LARGE SCALE GENOMIC DNA]</scope>
    <source>
        <strain evidence="2">cv. 10/8</strain>
        <tissue evidence="1">Leaf</tissue>
    </source>
</reference>
<protein>
    <submittedName>
        <fullName evidence="1">Uncharacterized protein</fullName>
    </submittedName>
</protein>
<dbReference type="AlphaFoldDB" id="A0A392TIX9"/>
<dbReference type="Proteomes" id="UP000265520">
    <property type="component" value="Unassembled WGS sequence"/>
</dbReference>
<feature type="non-terminal residue" evidence="1">
    <location>
        <position position="38"/>
    </location>
</feature>
<accession>A0A392TIX9</accession>
<dbReference type="EMBL" id="LXQA010593375">
    <property type="protein sequence ID" value="MCI61081.1"/>
    <property type="molecule type" value="Genomic_DNA"/>
</dbReference>
<comment type="caution">
    <text evidence="1">The sequence shown here is derived from an EMBL/GenBank/DDBJ whole genome shotgun (WGS) entry which is preliminary data.</text>
</comment>
<sequence>MCMEKIRMEGRTHLVCLTGSPTEIGPSLTAMETSFQYH</sequence>
<evidence type="ECO:0000313" key="2">
    <source>
        <dbReference type="Proteomes" id="UP000265520"/>
    </source>
</evidence>
<proteinExistence type="predicted"/>
<name>A0A392TIX9_9FABA</name>
<keyword evidence="2" id="KW-1185">Reference proteome</keyword>
<evidence type="ECO:0000313" key="1">
    <source>
        <dbReference type="EMBL" id="MCI61081.1"/>
    </source>
</evidence>
<organism evidence="1 2">
    <name type="scientific">Trifolium medium</name>
    <dbReference type="NCBI Taxonomy" id="97028"/>
    <lineage>
        <taxon>Eukaryota</taxon>
        <taxon>Viridiplantae</taxon>
        <taxon>Streptophyta</taxon>
        <taxon>Embryophyta</taxon>
        <taxon>Tracheophyta</taxon>
        <taxon>Spermatophyta</taxon>
        <taxon>Magnoliopsida</taxon>
        <taxon>eudicotyledons</taxon>
        <taxon>Gunneridae</taxon>
        <taxon>Pentapetalae</taxon>
        <taxon>rosids</taxon>
        <taxon>fabids</taxon>
        <taxon>Fabales</taxon>
        <taxon>Fabaceae</taxon>
        <taxon>Papilionoideae</taxon>
        <taxon>50 kb inversion clade</taxon>
        <taxon>NPAAA clade</taxon>
        <taxon>Hologalegina</taxon>
        <taxon>IRL clade</taxon>
        <taxon>Trifolieae</taxon>
        <taxon>Trifolium</taxon>
    </lineage>
</organism>